<dbReference type="EMBL" id="WTVG01000007">
    <property type="protein sequence ID" value="NMG23868.1"/>
    <property type="molecule type" value="Genomic_DNA"/>
</dbReference>
<sequence length="226" mass="25211">MEKLRATIEQYGRWKELGQYIDRMEGHLESDFSISVENAKALLESIGKEICSAKVVELGSSPSINAVLKRAFVALGYPGESLVSKVSGSLANIGQELGNLRNEISPTSHGKSLDELRERNNKVDLLTREFLIASTLAVAVFLIRAFEERKDHEIATSKNADAVPPLDYGTAEDFNTFWDEAYGEFEMGDYSYPASEILFNVDFQAYETEYKSFLASEPEEETEAGK</sequence>
<protein>
    <recommendedName>
        <fullName evidence="1">Abortive infection protein-like C-terminal domain-containing protein</fullName>
    </recommendedName>
</protein>
<dbReference type="Proteomes" id="UP000615989">
    <property type="component" value="Unassembled WGS sequence"/>
</dbReference>
<dbReference type="RefSeq" id="WP_169117276.1">
    <property type="nucleotide sequence ID" value="NZ_WTVG02000038.1"/>
</dbReference>
<dbReference type="InterPro" id="IPR026001">
    <property type="entry name" value="Abi-like_C"/>
</dbReference>
<evidence type="ECO:0000313" key="2">
    <source>
        <dbReference type="EMBL" id="NMG23868.1"/>
    </source>
</evidence>
<keyword evidence="3" id="KW-1185">Reference proteome</keyword>
<proteinExistence type="predicted"/>
<name>A0ABX1PIW0_9RHOO</name>
<feature type="domain" description="Abortive infection protein-like C-terminal" evidence="1">
    <location>
        <begin position="70"/>
        <end position="143"/>
    </location>
</feature>
<reference evidence="2" key="1">
    <citation type="submission" date="2019-12" db="EMBL/GenBank/DDBJ databases">
        <title>Comparative genomics gives insights into the taxonomy of the Azoarcus-Aromatoleum group and reveals separate origins of nif in the plant-associated Azoarcus and non-plant-associated Aromatoleum sub-groups.</title>
        <authorList>
            <person name="Lafos M."/>
            <person name="Maluk M."/>
            <person name="Batista M."/>
            <person name="Junghare M."/>
            <person name="Carmona M."/>
            <person name="Faoro H."/>
            <person name="Cruz L.M."/>
            <person name="Battistoni F."/>
            <person name="De Souza E."/>
            <person name="Pedrosa F."/>
            <person name="Chen W.-M."/>
            <person name="Poole P.S."/>
            <person name="Dixon R.A."/>
            <person name="James E.K."/>
        </authorList>
    </citation>
    <scope>NUCLEOTIDE SEQUENCE</scope>
    <source>
        <strain evidence="2">LuFRes1</strain>
    </source>
</reference>
<evidence type="ECO:0000259" key="1">
    <source>
        <dbReference type="Pfam" id="PF14355"/>
    </source>
</evidence>
<comment type="caution">
    <text evidence="2">The sequence shown here is derived from an EMBL/GenBank/DDBJ whole genome shotgun (WGS) entry which is preliminary data.</text>
</comment>
<organism evidence="2 3">
    <name type="scientific">Aromatoleum anaerobium</name>
    <dbReference type="NCBI Taxonomy" id="182180"/>
    <lineage>
        <taxon>Bacteria</taxon>
        <taxon>Pseudomonadati</taxon>
        <taxon>Pseudomonadota</taxon>
        <taxon>Betaproteobacteria</taxon>
        <taxon>Rhodocyclales</taxon>
        <taxon>Rhodocyclaceae</taxon>
        <taxon>Aromatoleum</taxon>
    </lineage>
</organism>
<dbReference type="Pfam" id="PF14355">
    <property type="entry name" value="Abi_C"/>
    <property type="match status" value="1"/>
</dbReference>
<evidence type="ECO:0000313" key="3">
    <source>
        <dbReference type="Proteomes" id="UP000615989"/>
    </source>
</evidence>
<accession>A0ABX1PIW0</accession>
<gene>
    <name evidence="2" type="ORF">GO606_03870</name>
</gene>